<dbReference type="Pfam" id="PF13411">
    <property type="entry name" value="MerR_1"/>
    <property type="match status" value="1"/>
</dbReference>
<dbReference type="InterPro" id="IPR009061">
    <property type="entry name" value="DNA-bd_dom_put_sf"/>
</dbReference>
<dbReference type="PANTHER" id="PTHR30204:SF94">
    <property type="entry name" value="HEAVY METAL-DEPENDENT TRANSCRIPTIONAL REGULATOR HI_0293-RELATED"/>
    <property type="match status" value="1"/>
</dbReference>
<evidence type="ECO:0000313" key="5">
    <source>
        <dbReference type="EMBL" id="PCJ27488.1"/>
    </source>
</evidence>
<gene>
    <name evidence="5" type="ORF">COA96_03035</name>
</gene>
<keyword evidence="3" id="KW-0804">Transcription</keyword>
<dbReference type="SMART" id="SM00422">
    <property type="entry name" value="HTH_MERR"/>
    <property type="match status" value="1"/>
</dbReference>
<keyword evidence="1" id="KW-0805">Transcription regulation</keyword>
<comment type="caution">
    <text evidence="5">The sequence shown here is derived from an EMBL/GenBank/DDBJ whole genome shotgun (WGS) entry which is preliminary data.</text>
</comment>
<evidence type="ECO:0000256" key="3">
    <source>
        <dbReference type="ARBA" id="ARBA00023163"/>
    </source>
</evidence>
<sequence length="139" mass="15900">MNIGEVSSQLSIPASTIRYYEKIGLIERQGRISGRRQFNERAIYTLQFVQLARIAGFSIAEIKSLLKNYEKDYTASGLWNPLAKAKQKSIREQINNLQYMDSILDKLIQCRCKTLKACIQATTKCARINVEQKTQHASK</sequence>
<dbReference type="GO" id="GO:0003677">
    <property type="term" value="F:DNA binding"/>
    <property type="evidence" value="ECO:0007669"/>
    <property type="project" value="UniProtKB-KW"/>
</dbReference>
<accession>A0A2A5B8P5</accession>
<reference evidence="6" key="1">
    <citation type="submission" date="2017-08" db="EMBL/GenBank/DDBJ databases">
        <title>A dynamic microbial community with high functional redundancy inhabits the cold, oxic subseafloor aquifer.</title>
        <authorList>
            <person name="Tully B.J."/>
            <person name="Wheat C.G."/>
            <person name="Glazer B.T."/>
            <person name="Huber J.A."/>
        </authorList>
    </citation>
    <scope>NUCLEOTIDE SEQUENCE [LARGE SCALE GENOMIC DNA]</scope>
</reference>
<dbReference type="Gene3D" id="1.10.1660.10">
    <property type="match status" value="1"/>
</dbReference>
<dbReference type="PROSITE" id="PS50937">
    <property type="entry name" value="HTH_MERR_2"/>
    <property type="match status" value="1"/>
</dbReference>
<dbReference type="AlphaFoldDB" id="A0A2A5B8P5"/>
<protein>
    <submittedName>
        <fullName evidence="5">Cu(I)-responsive transcriptional regulator</fullName>
    </submittedName>
</protein>
<keyword evidence="2" id="KW-0238">DNA-binding</keyword>
<name>A0A2A5B8P5_9GAMM</name>
<organism evidence="5 6">
    <name type="scientific">SAR86 cluster bacterium</name>
    <dbReference type="NCBI Taxonomy" id="2030880"/>
    <lineage>
        <taxon>Bacteria</taxon>
        <taxon>Pseudomonadati</taxon>
        <taxon>Pseudomonadota</taxon>
        <taxon>Gammaproteobacteria</taxon>
        <taxon>SAR86 cluster</taxon>
    </lineage>
</organism>
<feature type="domain" description="HTH merR-type" evidence="4">
    <location>
        <begin position="1"/>
        <end position="68"/>
    </location>
</feature>
<evidence type="ECO:0000313" key="6">
    <source>
        <dbReference type="Proteomes" id="UP000218327"/>
    </source>
</evidence>
<dbReference type="PANTHER" id="PTHR30204">
    <property type="entry name" value="REDOX-CYCLING DRUG-SENSING TRANSCRIPTIONAL ACTIVATOR SOXR"/>
    <property type="match status" value="1"/>
</dbReference>
<evidence type="ECO:0000259" key="4">
    <source>
        <dbReference type="PROSITE" id="PS50937"/>
    </source>
</evidence>
<dbReference type="InterPro" id="IPR000551">
    <property type="entry name" value="MerR-type_HTH_dom"/>
</dbReference>
<proteinExistence type="predicted"/>
<dbReference type="GO" id="GO:0003700">
    <property type="term" value="F:DNA-binding transcription factor activity"/>
    <property type="evidence" value="ECO:0007669"/>
    <property type="project" value="InterPro"/>
</dbReference>
<evidence type="ECO:0000256" key="1">
    <source>
        <dbReference type="ARBA" id="ARBA00023015"/>
    </source>
</evidence>
<dbReference type="SUPFAM" id="SSF46955">
    <property type="entry name" value="Putative DNA-binding domain"/>
    <property type="match status" value="1"/>
</dbReference>
<dbReference type="Proteomes" id="UP000218327">
    <property type="component" value="Unassembled WGS sequence"/>
</dbReference>
<dbReference type="EMBL" id="NVVJ01000006">
    <property type="protein sequence ID" value="PCJ27488.1"/>
    <property type="molecule type" value="Genomic_DNA"/>
</dbReference>
<evidence type="ECO:0000256" key="2">
    <source>
        <dbReference type="ARBA" id="ARBA00023125"/>
    </source>
</evidence>
<dbReference type="InterPro" id="IPR047057">
    <property type="entry name" value="MerR_fam"/>
</dbReference>